<dbReference type="EMBL" id="JBHSQS010000004">
    <property type="protein sequence ID" value="MFC5923480.1"/>
    <property type="molecule type" value="Genomic_DNA"/>
</dbReference>
<name>A0ABW1H1D6_9ACTN</name>
<accession>A0ABW1H1D6</accession>
<evidence type="ECO:0000256" key="1">
    <source>
        <dbReference type="SAM" id="MobiDB-lite"/>
    </source>
</evidence>
<gene>
    <name evidence="3" type="ORF">ACFQGL_09015</name>
</gene>
<feature type="region of interest" description="Disordered" evidence="1">
    <location>
        <begin position="104"/>
        <end position="159"/>
    </location>
</feature>
<protein>
    <submittedName>
        <fullName evidence="3">Uncharacterized protein</fullName>
    </submittedName>
</protein>
<proteinExistence type="predicted"/>
<feature type="chain" id="PRO_5045260266" evidence="2">
    <location>
        <begin position="29"/>
        <end position="159"/>
    </location>
</feature>
<organism evidence="3 4">
    <name type="scientific">Micromonospora vulcania</name>
    <dbReference type="NCBI Taxonomy" id="1441873"/>
    <lineage>
        <taxon>Bacteria</taxon>
        <taxon>Bacillati</taxon>
        <taxon>Actinomycetota</taxon>
        <taxon>Actinomycetes</taxon>
        <taxon>Micromonosporales</taxon>
        <taxon>Micromonosporaceae</taxon>
        <taxon>Micromonospora</taxon>
    </lineage>
</organism>
<evidence type="ECO:0000313" key="3">
    <source>
        <dbReference type="EMBL" id="MFC5923480.1"/>
    </source>
</evidence>
<keyword evidence="2" id="KW-0732">Signal</keyword>
<dbReference type="Proteomes" id="UP001596226">
    <property type="component" value="Unassembled WGS sequence"/>
</dbReference>
<sequence length="159" mass="15887">MLPVALTCPLWWVARWATRMLTSLAVVAALALGAGASPATATASSVPAAVPPAFAAEQLAPSSWSVRADAAAHAVRVDAAAQTVWADAATYTVRVAVDSVAEGVGPAWSTDPQPASPGGESAVPVHPAGVTPMGTAGADRLPRVDGPASRAPRAPPGRR</sequence>
<evidence type="ECO:0000256" key="2">
    <source>
        <dbReference type="SAM" id="SignalP"/>
    </source>
</evidence>
<comment type="caution">
    <text evidence="3">The sequence shown here is derived from an EMBL/GenBank/DDBJ whole genome shotgun (WGS) entry which is preliminary data.</text>
</comment>
<evidence type="ECO:0000313" key="4">
    <source>
        <dbReference type="Proteomes" id="UP001596226"/>
    </source>
</evidence>
<dbReference type="RefSeq" id="WP_377508256.1">
    <property type="nucleotide sequence ID" value="NZ_JBHSQS010000004.1"/>
</dbReference>
<feature type="signal peptide" evidence="2">
    <location>
        <begin position="1"/>
        <end position="28"/>
    </location>
</feature>
<reference evidence="4" key="1">
    <citation type="journal article" date="2019" name="Int. J. Syst. Evol. Microbiol.">
        <title>The Global Catalogue of Microorganisms (GCM) 10K type strain sequencing project: providing services to taxonomists for standard genome sequencing and annotation.</title>
        <authorList>
            <consortium name="The Broad Institute Genomics Platform"/>
            <consortium name="The Broad Institute Genome Sequencing Center for Infectious Disease"/>
            <person name="Wu L."/>
            <person name="Ma J."/>
        </authorList>
    </citation>
    <scope>NUCLEOTIDE SEQUENCE [LARGE SCALE GENOMIC DNA]</scope>
    <source>
        <strain evidence="4">CGMCC 4.7144</strain>
    </source>
</reference>
<keyword evidence="4" id="KW-1185">Reference proteome</keyword>